<accession>A0ABX1GP05</accession>
<comment type="caution">
    <text evidence="1">The sequence shown here is derived from an EMBL/GenBank/DDBJ whole genome shotgun (WGS) entry which is preliminary data.</text>
</comment>
<organism evidence="1 2">
    <name type="scientific">Croceivirga thetidis</name>
    <dbReference type="NCBI Taxonomy" id="2721623"/>
    <lineage>
        <taxon>Bacteria</taxon>
        <taxon>Pseudomonadati</taxon>
        <taxon>Bacteroidota</taxon>
        <taxon>Flavobacteriia</taxon>
        <taxon>Flavobacteriales</taxon>
        <taxon>Flavobacteriaceae</taxon>
        <taxon>Croceivirga</taxon>
    </lineage>
</organism>
<sequence length="419" mass="48191">MHKAWFFIFFVVVEFSWSQSIVSEIRVQGNKRTNTGFVEDFVSLREGDVLDSIVIAKDVARLIRLPSVSHAYFEVNEGQIEDEFVVVYGIEENFTLIPFANVYTSNNDEFAFRIGLQEFNFLGRNITLGAFYQYDVFHSVGLSARVPYLFSNKLGVAFNYQDLTTQEPVFLESGEADYRYNNESYEFLLLYEPNFKHRFETGLNFFTEDYQYLEGATDVNVPQELVVSKLLYKLLYKYDGLTYYYYFLDGFRSDLNLQYVRSSSNALPDFWIGFNDFSYFKRVGNKGNWATRLRLGLASNIDTPFAPFAVDNNLNIRGVGNTIDRGTAAIVLNSEFRYSLIEKDWFVLQSNIFVDGGSWRNPGGDLGDFGDSQNLRVYPGFGLRFIHKQIFNAVFRIDYGIGVTDNSTSGIVFGIGQYF</sequence>
<protein>
    <submittedName>
        <fullName evidence="1">Outer membrane protein assembly factor</fullName>
    </submittedName>
</protein>
<keyword evidence="2" id="KW-1185">Reference proteome</keyword>
<dbReference type="Proteomes" id="UP000718451">
    <property type="component" value="Unassembled WGS sequence"/>
</dbReference>
<name>A0ABX1GP05_9FLAO</name>
<reference evidence="1 2" key="1">
    <citation type="submission" date="2020-04" db="EMBL/GenBank/DDBJ databases">
        <authorList>
            <person name="Yoon J."/>
        </authorList>
    </citation>
    <scope>NUCLEOTIDE SEQUENCE [LARGE SCALE GENOMIC DNA]</scope>
    <source>
        <strain evidence="1 2">DJ-13</strain>
    </source>
</reference>
<proteinExistence type="predicted"/>
<evidence type="ECO:0000313" key="1">
    <source>
        <dbReference type="EMBL" id="NKI31666.1"/>
    </source>
</evidence>
<gene>
    <name evidence="1" type="ORF">HCU67_06880</name>
</gene>
<dbReference type="RefSeq" id="WP_168551824.1">
    <property type="nucleotide sequence ID" value="NZ_JAAWWL010000001.1"/>
</dbReference>
<dbReference type="Gene3D" id="3.10.20.310">
    <property type="entry name" value="membrane protein fhac"/>
    <property type="match status" value="1"/>
</dbReference>
<dbReference type="Gene3D" id="2.40.160.50">
    <property type="entry name" value="membrane protein fhac: a member of the omp85/tpsb transporter family"/>
    <property type="match status" value="1"/>
</dbReference>
<dbReference type="EMBL" id="JAAWWL010000001">
    <property type="protein sequence ID" value="NKI31666.1"/>
    <property type="molecule type" value="Genomic_DNA"/>
</dbReference>
<evidence type="ECO:0000313" key="2">
    <source>
        <dbReference type="Proteomes" id="UP000718451"/>
    </source>
</evidence>